<proteinExistence type="predicted"/>
<organism evidence="2 3">
    <name type="scientific">Roseibium algae</name>
    <dbReference type="NCBI Taxonomy" id="3123038"/>
    <lineage>
        <taxon>Bacteria</taxon>
        <taxon>Pseudomonadati</taxon>
        <taxon>Pseudomonadota</taxon>
        <taxon>Alphaproteobacteria</taxon>
        <taxon>Hyphomicrobiales</taxon>
        <taxon>Stappiaceae</taxon>
        <taxon>Roseibium</taxon>
    </lineage>
</organism>
<evidence type="ECO:0000313" key="3">
    <source>
        <dbReference type="Proteomes" id="UP001385499"/>
    </source>
</evidence>
<feature type="domain" description="Glyoxalase-related protein" evidence="1">
    <location>
        <begin position="14"/>
        <end position="154"/>
    </location>
</feature>
<sequence length="157" mass="17345">MPHTRISNAQSTRPHLPPLQELKAQAKRLRSALPTGNTKLVSHGQSLDLIARQYGFRDWNTLHAAKGNAPELVLSLGQRVSGTYLHQPFAGEIISATRIGPSNNTRVTIIFDDAVDVVSFDSFSAFRKRVTVTLGQDGRTFEKTSDGVPHMQLRLQT</sequence>
<accession>A0ABU8TGZ7</accession>
<dbReference type="Pfam" id="PF20066">
    <property type="entry name" value="Glyoxalase_8"/>
    <property type="match status" value="1"/>
</dbReference>
<dbReference type="InterPro" id="IPR045517">
    <property type="entry name" value="Glyoxalase_8"/>
</dbReference>
<dbReference type="EMBL" id="JBAKIA010000002">
    <property type="protein sequence ID" value="MEJ8473425.1"/>
    <property type="molecule type" value="Genomic_DNA"/>
</dbReference>
<dbReference type="Proteomes" id="UP001385499">
    <property type="component" value="Unassembled WGS sequence"/>
</dbReference>
<name>A0ABU8TGZ7_9HYPH</name>
<reference evidence="2 3" key="1">
    <citation type="submission" date="2024-02" db="EMBL/GenBank/DDBJ databases">
        <title>Roseibium algae sp. nov., isolated from marine alga (Grateloupia sp.), showing potential in myo-inositol conversion.</title>
        <authorList>
            <person name="Wang Y."/>
        </authorList>
    </citation>
    <scope>NUCLEOTIDE SEQUENCE [LARGE SCALE GENOMIC DNA]</scope>
    <source>
        <strain evidence="2 3">H3510</strain>
    </source>
</reference>
<evidence type="ECO:0000259" key="1">
    <source>
        <dbReference type="Pfam" id="PF20066"/>
    </source>
</evidence>
<keyword evidence="3" id="KW-1185">Reference proteome</keyword>
<evidence type="ECO:0000313" key="2">
    <source>
        <dbReference type="EMBL" id="MEJ8473425.1"/>
    </source>
</evidence>
<comment type="caution">
    <text evidence="2">The sequence shown here is derived from an EMBL/GenBank/DDBJ whole genome shotgun (WGS) entry which is preliminary data.</text>
</comment>
<protein>
    <submittedName>
        <fullName evidence="2">Glyoxalase superfamily protein</fullName>
    </submittedName>
</protein>
<gene>
    <name evidence="2" type="ORF">V6575_04950</name>
</gene>
<dbReference type="RefSeq" id="WP_340273005.1">
    <property type="nucleotide sequence ID" value="NZ_JBAKIA010000002.1"/>
</dbReference>